<dbReference type="InterPro" id="IPR017871">
    <property type="entry name" value="ABC_transporter-like_CS"/>
</dbReference>
<dbReference type="PROSITE" id="PS50893">
    <property type="entry name" value="ABC_TRANSPORTER_2"/>
    <property type="match status" value="1"/>
</dbReference>
<dbReference type="InterPro" id="IPR003439">
    <property type="entry name" value="ABC_transporter-like_ATP-bd"/>
</dbReference>
<gene>
    <name evidence="6" type="ORF">F4148_12980</name>
</gene>
<evidence type="ECO:0000313" key="6">
    <source>
        <dbReference type="EMBL" id="MYH62618.1"/>
    </source>
</evidence>
<evidence type="ECO:0000256" key="4">
    <source>
        <dbReference type="SAM" id="MobiDB-lite"/>
    </source>
</evidence>
<feature type="region of interest" description="Disordered" evidence="4">
    <location>
        <begin position="315"/>
        <end position="412"/>
    </location>
</feature>
<name>A0A6B1G2T4_9CHLR</name>
<feature type="domain" description="ABC transporter" evidence="5">
    <location>
        <begin position="2"/>
        <end position="243"/>
    </location>
</feature>
<dbReference type="SMART" id="SM00382">
    <property type="entry name" value="AAA"/>
    <property type="match status" value="1"/>
</dbReference>
<dbReference type="GO" id="GO:0005524">
    <property type="term" value="F:ATP binding"/>
    <property type="evidence" value="ECO:0007669"/>
    <property type="project" value="UniProtKB-KW"/>
</dbReference>
<dbReference type="GO" id="GO:0022857">
    <property type="term" value="F:transmembrane transporter activity"/>
    <property type="evidence" value="ECO:0007669"/>
    <property type="project" value="TreeGrafter"/>
</dbReference>
<keyword evidence="2" id="KW-0547">Nucleotide-binding</keyword>
<keyword evidence="3 6" id="KW-0067">ATP-binding</keyword>
<accession>A0A6B1G2T4</accession>
<feature type="region of interest" description="Disordered" evidence="4">
    <location>
        <begin position="237"/>
        <end position="263"/>
    </location>
</feature>
<dbReference type="GO" id="GO:0098796">
    <property type="term" value="C:membrane protein complex"/>
    <property type="evidence" value="ECO:0007669"/>
    <property type="project" value="UniProtKB-ARBA"/>
</dbReference>
<organism evidence="6">
    <name type="scientific">Caldilineaceae bacterium SB0675_bin_29</name>
    <dbReference type="NCBI Taxonomy" id="2605266"/>
    <lineage>
        <taxon>Bacteria</taxon>
        <taxon>Bacillati</taxon>
        <taxon>Chloroflexota</taxon>
        <taxon>Caldilineae</taxon>
        <taxon>Caldilineales</taxon>
        <taxon>Caldilineaceae</taxon>
    </lineage>
</organism>
<sequence>MVVCDNLVKIYQIDEIEVVALQGLDLEIRRGEMMAIIGASGSGKSSLLNIIGGLDRPSAGQITVNGRNLLKAPDKELEDYRLNDVGFVWQQSSRNLIPYLTAQENVELPMIAAREQAAPPAERARELLDAVGLLSHSTHRLAQLSGGQQQRVAIAVALANQPQILLADEPTGEVDSVTANQIWQLLRDLNRRFDLTSIIVSHDRDIARVVDRVIGIRDGKISTEIVRQSHSGLLDDELSSRLDDSATDPLATDESAETAGSPSLQLEERVVLDAVGRLQMPHEYLEQRGIGRRAVVQLVEDGILIRQAQEQLSLTGDAGDSGAYPGGEDDQAAWEQDPMPRRSRPWWRRLLLGTPREVDETQDAEQAANPWAKELTSSAKSDGDAPAASSRDTLQWDSDAASRSAFAPPDPT</sequence>
<dbReference type="Gene3D" id="3.40.50.300">
    <property type="entry name" value="P-loop containing nucleotide triphosphate hydrolases"/>
    <property type="match status" value="1"/>
</dbReference>
<evidence type="ECO:0000259" key="5">
    <source>
        <dbReference type="PROSITE" id="PS50893"/>
    </source>
</evidence>
<dbReference type="GO" id="GO:0016887">
    <property type="term" value="F:ATP hydrolysis activity"/>
    <property type="evidence" value="ECO:0007669"/>
    <property type="project" value="InterPro"/>
</dbReference>
<feature type="non-terminal residue" evidence="6">
    <location>
        <position position="412"/>
    </location>
</feature>
<keyword evidence="1" id="KW-0813">Transport</keyword>
<dbReference type="GO" id="GO:0005886">
    <property type="term" value="C:plasma membrane"/>
    <property type="evidence" value="ECO:0007669"/>
    <property type="project" value="TreeGrafter"/>
</dbReference>
<dbReference type="PANTHER" id="PTHR24220">
    <property type="entry name" value="IMPORT ATP-BINDING PROTEIN"/>
    <property type="match status" value="1"/>
</dbReference>
<comment type="caution">
    <text evidence="6">The sequence shown here is derived from an EMBL/GenBank/DDBJ whole genome shotgun (WGS) entry which is preliminary data.</text>
</comment>
<evidence type="ECO:0000256" key="2">
    <source>
        <dbReference type="ARBA" id="ARBA00022741"/>
    </source>
</evidence>
<dbReference type="EMBL" id="VYDA01000466">
    <property type="protein sequence ID" value="MYH62618.1"/>
    <property type="molecule type" value="Genomic_DNA"/>
</dbReference>
<dbReference type="InterPro" id="IPR015854">
    <property type="entry name" value="ABC_transpr_LolD-like"/>
</dbReference>
<dbReference type="FunFam" id="3.40.50.300:FF:000032">
    <property type="entry name" value="Export ABC transporter ATP-binding protein"/>
    <property type="match status" value="1"/>
</dbReference>
<proteinExistence type="predicted"/>
<protein>
    <submittedName>
        <fullName evidence="6">ATP-binding cassette domain-containing protein</fullName>
    </submittedName>
</protein>
<dbReference type="SUPFAM" id="SSF52540">
    <property type="entry name" value="P-loop containing nucleoside triphosphate hydrolases"/>
    <property type="match status" value="1"/>
</dbReference>
<evidence type="ECO:0000256" key="3">
    <source>
        <dbReference type="ARBA" id="ARBA00022840"/>
    </source>
</evidence>
<evidence type="ECO:0000256" key="1">
    <source>
        <dbReference type="ARBA" id="ARBA00022448"/>
    </source>
</evidence>
<dbReference type="CDD" id="cd03255">
    <property type="entry name" value="ABC_MJ0796_LolCDE_FtsE"/>
    <property type="match status" value="1"/>
</dbReference>
<dbReference type="PANTHER" id="PTHR24220:SF685">
    <property type="entry name" value="ABC TRANSPORTER RELATED"/>
    <property type="match status" value="1"/>
</dbReference>
<dbReference type="Pfam" id="PF00005">
    <property type="entry name" value="ABC_tran"/>
    <property type="match status" value="1"/>
</dbReference>
<dbReference type="PROSITE" id="PS00211">
    <property type="entry name" value="ABC_TRANSPORTER_1"/>
    <property type="match status" value="1"/>
</dbReference>
<dbReference type="InterPro" id="IPR003593">
    <property type="entry name" value="AAA+_ATPase"/>
</dbReference>
<reference evidence="6" key="1">
    <citation type="submission" date="2019-09" db="EMBL/GenBank/DDBJ databases">
        <title>Characterisation of the sponge microbiome using genome-centric metagenomics.</title>
        <authorList>
            <person name="Engelberts J.P."/>
            <person name="Robbins S.J."/>
            <person name="De Goeij J.M."/>
            <person name="Aranda M."/>
            <person name="Bell S.C."/>
            <person name="Webster N.S."/>
        </authorList>
    </citation>
    <scope>NUCLEOTIDE SEQUENCE</scope>
    <source>
        <strain evidence="6">SB0675_bin_29</strain>
    </source>
</reference>
<dbReference type="InterPro" id="IPR027417">
    <property type="entry name" value="P-loop_NTPase"/>
</dbReference>
<dbReference type="AlphaFoldDB" id="A0A6B1G2T4"/>
<dbReference type="InterPro" id="IPR017911">
    <property type="entry name" value="MacB-like_ATP-bd"/>
</dbReference>